<dbReference type="Pfam" id="PF02721">
    <property type="entry name" value="DUF223"/>
    <property type="match status" value="1"/>
</dbReference>
<dbReference type="Gramene" id="mRNA:HanXRQr2_Chr12g0521761">
    <property type="protein sequence ID" value="mRNA:HanXRQr2_Chr12g0521761"/>
    <property type="gene ID" value="HanXRQr2_Chr12g0521761"/>
</dbReference>
<gene>
    <name evidence="2" type="ORF">HanXRQr2_Chr12g0521761</name>
</gene>
<accession>A0A9K3HEP1</accession>
<evidence type="ECO:0000313" key="2">
    <source>
        <dbReference type="EMBL" id="KAF5776214.1"/>
    </source>
</evidence>
<keyword evidence="3" id="KW-1185">Reference proteome</keyword>
<proteinExistence type="predicted"/>
<name>A0A9K3HEP1_HELAN</name>
<dbReference type="PANTHER" id="PTHR48463:SF1">
    <property type="entry name" value="DUF223 DOMAIN-CONTAINING PROTEIN"/>
    <property type="match status" value="1"/>
</dbReference>
<dbReference type="AlphaFoldDB" id="A0A9K3HEP1"/>
<reference evidence="2" key="1">
    <citation type="journal article" date="2017" name="Nature">
        <title>The sunflower genome provides insights into oil metabolism, flowering and Asterid evolution.</title>
        <authorList>
            <person name="Badouin H."/>
            <person name="Gouzy J."/>
            <person name="Grassa C.J."/>
            <person name="Murat F."/>
            <person name="Staton S.E."/>
            <person name="Cottret L."/>
            <person name="Lelandais-Briere C."/>
            <person name="Owens G.L."/>
            <person name="Carrere S."/>
            <person name="Mayjonade B."/>
            <person name="Legrand L."/>
            <person name="Gill N."/>
            <person name="Kane N.C."/>
            <person name="Bowers J.E."/>
            <person name="Hubner S."/>
            <person name="Bellec A."/>
            <person name="Berard A."/>
            <person name="Berges H."/>
            <person name="Blanchet N."/>
            <person name="Boniface M.C."/>
            <person name="Brunel D."/>
            <person name="Catrice O."/>
            <person name="Chaidir N."/>
            <person name="Claudel C."/>
            <person name="Donnadieu C."/>
            <person name="Faraut T."/>
            <person name="Fievet G."/>
            <person name="Helmstetter N."/>
            <person name="King M."/>
            <person name="Knapp S.J."/>
            <person name="Lai Z."/>
            <person name="Le Paslier M.C."/>
            <person name="Lippi Y."/>
            <person name="Lorenzon L."/>
            <person name="Mandel J.R."/>
            <person name="Marage G."/>
            <person name="Marchand G."/>
            <person name="Marquand E."/>
            <person name="Bret-Mestries E."/>
            <person name="Morien E."/>
            <person name="Nambeesan S."/>
            <person name="Nguyen T."/>
            <person name="Pegot-Espagnet P."/>
            <person name="Pouilly N."/>
            <person name="Raftis F."/>
            <person name="Sallet E."/>
            <person name="Schiex T."/>
            <person name="Thomas J."/>
            <person name="Vandecasteele C."/>
            <person name="Vares D."/>
            <person name="Vear F."/>
            <person name="Vautrin S."/>
            <person name="Crespi M."/>
            <person name="Mangin B."/>
            <person name="Burke J.M."/>
            <person name="Salse J."/>
            <person name="Munos S."/>
            <person name="Vincourt P."/>
            <person name="Rieseberg L.H."/>
            <person name="Langlade N.B."/>
        </authorList>
    </citation>
    <scope>NUCLEOTIDE SEQUENCE</scope>
    <source>
        <tissue evidence="2">Leaves</tissue>
    </source>
</reference>
<dbReference type="InterPro" id="IPR012340">
    <property type="entry name" value="NA-bd_OB-fold"/>
</dbReference>
<feature type="domain" description="Replication protein A 70 kDa DNA-binding subunit B/D first OB fold" evidence="1">
    <location>
        <begin position="3"/>
        <end position="89"/>
    </location>
</feature>
<protein>
    <recommendedName>
        <fullName evidence="1">Replication protein A 70 kDa DNA-binding subunit B/D first OB fold domain-containing protein</fullName>
    </recommendedName>
</protein>
<dbReference type="Gene3D" id="2.40.50.140">
    <property type="entry name" value="Nucleic acid-binding proteins"/>
    <property type="match status" value="1"/>
</dbReference>
<sequence length="163" mass="19122">MPFVEISTIRPNDNAEPLQIRVIRKWIPYGNRQELCYLFVDNHGDAIEAIADLHHQSHFESHITLHSCYTIPEYLLDTARSSMNVVPHTTCIRLGLRTSFSQFDDDAIPYHYFNFVNYDRLRPRIDNHLLLTDYIGRMERVSPILNRAGNNLLIINLQDQRTK</sequence>
<comment type="caution">
    <text evidence="2">The sequence shown here is derived from an EMBL/GenBank/DDBJ whole genome shotgun (WGS) entry which is preliminary data.</text>
</comment>
<dbReference type="InterPro" id="IPR003871">
    <property type="entry name" value="RFA1B/D_OB_1st"/>
</dbReference>
<dbReference type="EMBL" id="MNCJ02000327">
    <property type="protein sequence ID" value="KAF5776214.1"/>
    <property type="molecule type" value="Genomic_DNA"/>
</dbReference>
<evidence type="ECO:0000259" key="1">
    <source>
        <dbReference type="Pfam" id="PF02721"/>
    </source>
</evidence>
<dbReference type="PANTHER" id="PTHR48463">
    <property type="entry name" value="DUF223 DOMAIN-CONTAINING PROTEIN"/>
    <property type="match status" value="1"/>
</dbReference>
<reference evidence="2" key="2">
    <citation type="submission" date="2020-06" db="EMBL/GenBank/DDBJ databases">
        <title>Helianthus annuus Genome sequencing and assembly Release 2.</title>
        <authorList>
            <person name="Gouzy J."/>
            <person name="Langlade N."/>
            <person name="Munos S."/>
        </authorList>
    </citation>
    <scope>NUCLEOTIDE SEQUENCE</scope>
    <source>
        <tissue evidence="2">Leaves</tissue>
    </source>
</reference>
<dbReference type="Proteomes" id="UP000215914">
    <property type="component" value="Unassembled WGS sequence"/>
</dbReference>
<evidence type="ECO:0000313" key="3">
    <source>
        <dbReference type="Proteomes" id="UP000215914"/>
    </source>
</evidence>
<organism evidence="2 3">
    <name type="scientific">Helianthus annuus</name>
    <name type="common">Common sunflower</name>
    <dbReference type="NCBI Taxonomy" id="4232"/>
    <lineage>
        <taxon>Eukaryota</taxon>
        <taxon>Viridiplantae</taxon>
        <taxon>Streptophyta</taxon>
        <taxon>Embryophyta</taxon>
        <taxon>Tracheophyta</taxon>
        <taxon>Spermatophyta</taxon>
        <taxon>Magnoliopsida</taxon>
        <taxon>eudicotyledons</taxon>
        <taxon>Gunneridae</taxon>
        <taxon>Pentapetalae</taxon>
        <taxon>asterids</taxon>
        <taxon>campanulids</taxon>
        <taxon>Asterales</taxon>
        <taxon>Asteraceae</taxon>
        <taxon>Asteroideae</taxon>
        <taxon>Heliantheae alliance</taxon>
        <taxon>Heliantheae</taxon>
        <taxon>Helianthus</taxon>
    </lineage>
</organism>